<evidence type="ECO:0000259" key="3">
    <source>
        <dbReference type="PROSITE" id="PS50158"/>
    </source>
</evidence>
<dbReference type="AlphaFoldDB" id="A0A9J6D1I3"/>
<keyword evidence="1" id="KW-0862">Zinc</keyword>
<dbReference type="GO" id="GO:0003676">
    <property type="term" value="F:nucleic acid binding"/>
    <property type="evidence" value="ECO:0007669"/>
    <property type="project" value="InterPro"/>
</dbReference>
<comment type="caution">
    <text evidence="4">The sequence shown here is derived from an EMBL/GenBank/DDBJ whole genome shotgun (WGS) entry which is preliminary data.</text>
</comment>
<reference evidence="4" key="2">
    <citation type="submission" date="2021-09" db="EMBL/GenBank/DDBJ databases">
        <authorList>
            <person name="Jia N."/>
            <person name="Wang J."/>
            <person name="Shi W."/>
            <person name="Du L."/>
            <person name="Sun Y."/>
            <person name="Zhan W."/>
            <person name="Jiang J."/>
            <person name="Wang Q."/>
            <person name="Zhang B."/>
            <person name="Ji P."/>
            <person name="Sakyi L.B."/>
            <person name="Cui X."/>
            <person name="Yuan T."/>
            <person name="Jiang B."/>
            <person name="Yang W."/>
            <person name="Lam T.T.-Y."/>
            <person name="Chang Q."/>
            <person name="Ding S."/>
            <person name="Wang X."/>
            <person name="Zhu J."/>
            <person name="Ruan X."/>
            <person name="Zhao L."/>
            <person name="Wei J."/>
            <person name="Que T."/>
            <person name="Du C."/>
            <person name="Cheng J."/>
            <person name="Dai P."/>
            <person name="Han X."/>
            <person name="Huang E."/>
            <person name="Gao Y."/>
            <person name="Liu J."/>
            <person name="Shao H."/>
            <person name="Ye R."/>
            <person name="Li L."/>
            <person name="Wei W."/>
            <person name="Wang X."/>
            <person name="Wang C."/>
            <person name="Huo Q."/>
            <person name="Li W."/>
            <person name="Guo W."/>
            <person name="Chen H."/>
            <person name="Chen S."/>
            <person name="Zhou L."/>
            <person name="Zhou L."/>
            <person name="Ni X."/>
            <person name="Tian J."/>
            <person name="Zhou Y."/>
            <person name="Sheng Y."/>
            <person name="Liu T."/>
            <person name="Pan Y."/>
            <person name="Xia L."/>
            <person name="Li J."/>
            <person name="Zhao F."/>
            <person name="Cao W."/>
        </authorList>
    </citation>
    <scope>NUCLEOTIDE SEQUENCE</scope>
    <source>
        <strain evidence="4">Rmic-2018</strain>
        <tissue evidence="4">Larvae</tissue>
    </source>
</reference>
<organism evidence="4 5">
    <name type="scientific">Rhipicephalus microplus</name>
    <name type="common">Cattle tick</name>
    <name type="synonym">Boophilus microplus</name>
    <dbReference type="NCBI Taxonomy" id="6941"/>
    <lineage>
        <taxon>Eukaryota</taxon>
        <taxon>Metazoa</taxon>
        <taxon>Ecdysozoa</taxon>
        <taxon>Arthropoda</taxon>
        <taxon>Chelicerata</taxon>
        <taxon>Arachnida</taxon>
        <taxon>Acari</taxon>
        <taxon>Parasitiformes</taxon>
        <taxon>Ixodida</taxon>
        <taxon>Ixodoidea</taxon>
        <taxon>Ixodidae</taxon>
        <taxon>Rhipicephalinae</taxon>
        <taxon>Rhipicephalus</taxon>
        <taxon>Boophilus</taxon>
    </lineage>
</organism>
<keyword evidence="1" id="KW-0479">Metal-binding</keyword>
<evidence type="ECO:0000256" key="2">
    <source>
        <dbReference type="SAM" id="MobiDB-lite"/>
    </source>
</evidence>
<feature type="domain" description="CCHC-type" evidence="3">
    <location>
        <begin position="133"/>
        <end position="146"/>
    </location>
</feature>
<dbReference type="InterPro" id="IPR036875">
    <property type="entry name" value="Znf_CCHC_sf"/>
</dbReference>
<evidence type="ECO:0000256" key="1">
    <source>
        <dbReference type="PROSITE-ProRule" id="PRU00047"/>
    </source>
</evidence>
<evidence type="ECO:0000313" key="4">
    <source>
        <dbReference type="EMBL" id="KAH7977184.1"/>
    </source>
</evidence>
<sequence>MELCVFLHGDPSKRPYRIEDFREPLEEAGVLKTTSGIGAFQISHVWLVKFRTQQEKDTAVGKEVLRKALSEFGEVKDVRLDEWRVPAFECAESTTRAVRMVLNEGVSVEELPHLFKFYNGSVLVVVPGRAPVCLRCRRRGHIRRDCQTPRCTGCRAFGHVREDYARMYASVIGASPTVDDSHENIMHAEEAETAAPMTEDCSLQRGPSGQPECSESSLTELEIIDEETTEDQNTVEQQTCGDRCGCDLSKDSAALTERQKMDATLPSEKAFDCQQQRGERPSTKAGSLKGNTSAMSRSASSSSARG</sequence>
<gene>
    <name evidence="4" type="ORF">HPB51_026963</name>
</gene>
<keyword evidence="5" id="KW-1185">Reference proteome</keyword>
<dbReference type="InterPro" id="IPR001878">
    <property type="entry name" value="Znf_CCHC"/>
</dbReference>
<dbReference type="EMBL" id="JABSTU010002519">
    <property type="protein sequence ID" value="KAH7977184.1"/>
    <property type="molecule type" value="Genomic_DNA"/>
</dbReference>
<accession>A0A9J6D1I3</accession>
<feature type="compositionally biased region" description="Low complexity" evidence="2">
    <location>
        <begin position="293"/>
        <end position="306"/>
    </location>
</feature>
<dbReference type="PROSITE" id="PS50158">
    <property type="entry name" value="ZF_CCHC"/>
    <property type="match status" value="1"/>
</dbReference>
<dbReference type="Gene3D" id="4.10.60.10">
    <property type="entry name" value="Zinc finger, CCHC-type"/>
    <property type="match status" value="1"/>
</dbReference>
<feature type="region of interest" description="Disordered" evidence="2">
    <location>
        <begin position="260"/>
        <end position="306"/>
    </location>
</feature>
<dbReference type="SUPFAM" id="SSF57756">
    <property type="entry name" value="Retrovirus zinc finger-like domains"/>
    <property type="match status" value="1"/>
</dbReference>
<keyword evidence="1" id="KW-0863">Zinc-finger</keyword>
<dbReference type="Proteomes" id="UP000821866">
    <property type="component" value="Unassembled WGS sequence"/>
</dbReference>
<protein>
    <recommendedName>
        <fullName evidence="3">CCHC-type domain-containing protein</fullName>
    </recommendedName>
</protein>
<name>A0A9J6D1I3_RHIMP</name>
<proteinExistence type="predicted"/>
<reference evidence="4" key="1">
    <citation type="journal article" date="2020" name="Cell">
        <title>Large-Scale Comparative Analyses of Tick Genomes Elucidate Their Genetic Diversity and Vector Capacities.</title>
        <authorList>
            <consortium name="Tick Genome and Microbiome Consortium (TIGMIC)"/>
            <person name="Jia N."/>
            <person name="Wang J."/>
            <person name="Shi W."/>
            <person name="Du L."/>
            <person name="Sun Y."/>
            <person name="Zhan W."/>
            <person name="Jiang J.F."/>
            <person name="Wang Q."/>
            <person name="Zhang B."/>
            <person name="Ji P."/>
            <person name="Bell-Sakyi L."/>
            <person name="Cui X.M."/>
            <person name="Yuan T.T."/>
            <person name="Jiang B.G."/>
            <person name="Yang W.F."/>
            <person name="Lam T.T."/>
            <person name="Chang Q.C."/>
            <person name="Ding S.J."/>
            <person name="Wang X.J."/>
            <person name="Zhu J.G."/>
            <person name="Ruan X.D."/>
            <person name="Zhao L."/>
            <person name="Wei J.T."/>
            <person name="Ye R.Z."/>
            <person name="Que T.C."/>
            <person name="Du C.H."/>
            <person name="Zhou Y.H."/>
            <person name="Cheng J.X."/>
            <person name="Dai P.F."/>
            <person name="Guo W.B."/>
            <person name="Han X.H."/>
            <person name="Huang E.J."/>
            <person name="Li L.F."/>
            <person name="Wei W."/>
            <person name="Gao Y.C."/>
            <person name="Liu J.Z."/>
            <person name="Shao H.Z."/>
            <person name="Wang X."/>
            <person name="Wang C.C."/>
            <person name="Yang T.C."/>
            <person name="Huo Q.B."/>
            <person name="Li W."/>
            <person name="Chen H.Y."/>
            <person name="Chen S.E."/>
            <person name="Zhou L.G."/>
            <person name="Ni X.B."/>
            <person name="Tian J.H."/>
            <person name="Sheng Y."/>
            <person name="Liu T."/>
            <person name="Pan Y.S."/>
            <person name="Xia L.Y."/>
            <person name="Li J."/>
            <person name="Zhao F."/>
            <person name="Cao W.C."/>
        </authorList>
    </citation>
    <scope>NUCLEOTIDE SEQUENCE</scope>
    <source>
        <strain evidence="4">Rmic-2018</strain>
    </source>
</reference>
<dbReference type="VEuPathDB" id="VectorBase:LOC119186796"/>
<feature type="region of interest" description="Disordered" evidence="2">
    <location>
        <begin position="192"/>
        <end position="216"/>
    </location>
</feature>
<evidence type="ECO:0000313" key="5">
    <source>
        <dbReference type="Proteomes" id="UP000821866"/>
    </source>
</evidence>
<dbReference type="GO" id="GO:0008270">
    <property type="term" value="F:zinc ion binding"/>
    <property type="evidence" value="ECO:0007669"/>
    <property type="project" value="UniProtKB-KW"/>
</dbReference>